<name>I1GRE6_BRADI</name>
<dbReference type="EnsemblPlants" id="KQK14783">
    <property type="protein sequence ID" value="KQK14783"/>
    <property type="gene ID" value="BRADI_1g18540v3"/>
</dbReference>
<feature type="region of interest" description="Disordered" evidence="1">
    <location>
        <begin position="28"/>
        <end position="66"/>
    </location>
</feature>
<dbReference type="HOGENOM" id="CLU_2309945_0_0_1"/>
<feature type="compositionally biased region" description="Gly residues" evidence="1">
    <location>
        <begin position="57"/>
        <end position="66"/>
    </location>
</feature>
<keyword evidence="4" id="KW-1185">Reference proteome</keyword>
<organism evidence="2">
    <name type="scientific">Brachypodium distachyon</name>
    <name type="common">Purple false brome</name>
    <name type="synonym">Trachynia distachya</name>
    <dbReference type="NCBI Taxonomy" id="15368"/>
    <lineage>
        <taxon>Eukaryota</taxon>
        <taxon>Viridiplantae</taxon>
        <taxon>Streptophyta</taxon>
        <taxon>Embryophyta</taxon>
        <taxon>Tracheophyta</taxon>
        <taxon>Spermatophyta</taxon>
        <taxon>Magnoliopsida</taxon>
        <taxon>Liliopsida</taxon>
        <taxon>Poales</taxon>
        <taxon>Poaceae</taxon>
        <taxon>BOP clade</taxon>
        <taxon>Pooideae</taxon>
        <taxon>Stipodae</taxon>
        <taxon>Brachypodieae</taxon>
        <taxon>Brachypodium</taxon>
    </lineage>
</organism>
<protein>
    <submittedName>
        <fullName evidence="2 3">Uncharacterized protein</fullName>
    </submittedName>
</protein>
<evidence type="ECO:0000313" key="4">
    <source>
        <dbReference type="Proteomes" id="UP000008810"/>
    </source>
</evidence>
<gene>
    <name evidence="2" type="ORF">BRADI_1g18540v3</name>
</gene>
<accession>I1GRE6</accession>
<evidence type="ECO:0000256" key="1">
    <source>
        <dbReference type="SAM" id="MobiDB-lite"/>
    </source>
</evidence>
<reference evidence="3" key="3">
    <citation type="submission" date="2018-08" db="UniProtKB">
        <authorList>
            <consortium name="EnsemblPlants"/>
        </authorList>
    </citation>
    <scope>IDENTIFICATION</scope>
    <source>
        <strain evidence="3">cv. Bd21</strain>
    </source>
</reference>
<dbReference type="AlphaFoldDB" id="I1GRE6"/>
<dbReference type="ExpressionAtlas" id="I1GRE6">
    <property type="expression patterns" value="baseline"/>
</dbReference>
<dbReference type="Proteomes" id="UP000008810">
    <property type="component" value="Chromosome 1"/>
</dbReference>
<reference evidence="2" key="2">
    <citation type="submission" date="2017-06" db="EMBL/GenBank/DDBJ databases">
        <title>WGS assembly of Brachypodium distachyon.</title>
        <authorList>
            <consortium name="The International Brachypodium Initiative"/>
            <person name="Lucas S."/>
            <person name="Harmon-Smith M."/>
            <person name="Lail K."/>
            <person name="Tice H."/>
            <person name="Grimwood J."/>
            <person name="Bruce D."/>
            <person name="Barry K."/>
            <person name="Shu S."/>
            <person name="Lindquist E."/>
            <person name="Wang M."/>
            <person name="Pitluck S."/>
            <person name="Vogel J.P."/>
            <person name="Garvin D.F."/>
            <person name="Mockler T.C."/>
            <person name="Schmutz J."/>
            <person name="Rokhsar D."/>
            <person name="Bevan M.W."/>
        </authorList>
    </citation>
    <scope>NUCLEOTIDE SEQUENCE</scope>
    <source>
        <strain evidence="2">Bd21</strain>
    </source>
</reference>
<proteinExistence type="predicted"/>
<evidence type="ECO:0000313" key="2">
    <source>
        <dbReference type="EMBL" id="KQK14783.1"/>
    </source>
</evidence>
<sequence length="100" mass="10585">MCCALPLLRLSSSPPPCRALLAKNLRRQKMASFGQESPDPGAERPDPVTGDLCSKDGSGGVMNGSGGGEDALCSKWYSPEAGQSLWLSSMGVWKKNTKLD</sequence>
<dbReference type="EMBL" id="CM000880">
    <property type="protein sequence ID" value="KQK14783.1"/>
    <property type="molecule type" value="Genomic_DNA"/>
</dbReference>
<reference evidence="2 3" key="1">
    <citation type="journal article" date="2010" name="Nature">
        <title>Genome sequencing and analysis of the model grass Brachypodium distachyon.</title>
        <authorList>
            <consortium name="International Brachypodium Initiative"/>
        </authorList>
    </citation>
    <scope>NUCLEOTIDE SEQUENCE [LARGE SCALE GENOMIC DNA]</scope>
    <source>
        <strain evidence="2 3">Bd21</strain>
    </source>
</reference>
<dbReference type="Gramene" id="KQK14783">
    <property type="protein sequence ID" value="KQK14783"/>
    <property type="gene ID" value="BRADI_1g18540v3"/>
</dbReference>
<evidence type="ECO:0000313" key="3">
    <source>
        <dbReference type="EnsemblPlants" id="KQK14783"/>
    </source>
</evidence>